<dbReference type="CDD" id="cd03416">
    <property type="entry name" value="CbiX_SirB_N"/>
    <property type="match status" value="1"/>
</dbReference>
<sequence>MTHDRAVVLFGHGARDPAWAQPMERVRDTLHALAPELGVELAFLEFLAPTLDEAIDALVARGARRIVIVPMFIARGGHLKNDLPKLVAAACERHPGCEIVQTLAVGEAEPVVAAMASYARQCAFEDDD</sequence>
<evidence type="ECO:0000313" key="3">
    <source>
        <dbReference type="EMBL" id="NMF91790.1"/>
    </source>
</evidence>
<dbReference type="PANTHER" id="PTHR33542">
    <property type="entry name" value="SIROHYDROCHLORIN FERROCHELATASE, CHLOROPLASTIC"/>
    <property type="match status" value="1"/>
</dbReference>
<evidence type="ECO:0000256" key="2">
    <source>
        <dbReference type="ARBA" id="ARBA00023239"/>
    </source>
</evidence>
<evidence type="ECO:0000313" key="4">
    <source>
        <dbReference type="Proteomes" id="UP000601990"/>
    </source>
</evidence>
<proteinExistence type="predicted"/>
<dbReference type="EMBL" id="WTVH01000001">
    <property type="protein sequence ID" value="NMF91790.1"/>
    <property type="molecule type" value="Genomic_DNA"/>
</dbReference>
<dbReference type="PANTHER" id="PTHR33542:SF5">
    <property type="entry name" value="FERROCHELATASE CHE1"/>
    <property type="match status" value="1"/>
</dbReference>
<accession>A0ABX1MV14</accession>
<reference evidence="3" key="1">
    <citation type="submission" date="2019-12" db="EMBL/GenBank/DDBJ databases">
        <title>Comparative genomics gives insights into the taxonomy of the Azoarcus-Aromatoleum group and reveals separate origins of nif in the plant-associated Azoarcus and non-plant-associated Aromatoleum sub-groups.</title>
        <authorList>
            <person name="Lafos M."/>
            <person name="Maluk M."/>
            <person name="Batista M."/>
            <person name="Junghare M."/>
            <person name="Carmona M."/>
            <person name="Faoro H."/>
            <person name="Cruz L.M."/>
            <person name="Battistoni F."/>
            <person name="De Souza E."/>
            <person name="Pedrosa F."/>
            <person name="Chen W.-M."/>
            <person name="Poole P.S."/>
            <person name="Dixon R.A."/>
            <person name="James E.K."/>
        </authorList>
    </citation>
    <scope>NUCLEOTIDE SEQUENCE</scope>
    <source>
        <strain evidence="3">U120</strain>
    </source>
</reference>
<protein>
    <submittedName>
        <fullName evidence="3">Cobalamin biosynthesis protein CbiX</fullName>
    </submittedName>
</protein>
<name>A0ABX1MV14_9RHOO</name>
<dbReference type="RefSeq" id="WP_169197147.1">
    <property type="nucleotide sequence ID" value="NZ_WTVH02000008.1"/>
</dbReference>
<dbReference type="Gene3D" id="3.40.50.1400">
    <property type="match status" value="1"/>
</dbReference>
<dbReference type="SUPFAM" id="SSF53800">
    <property type="entry name" value="Chelatase"/>
    <property type="match status" value="1"/>
</dbReference>
<keyword evidence="2" id="KW-0456">Lyase</keyword>
<keyword evidence="1" id="KW-0479">Metal-binding</keyword>
<dbReference type="InterPro" id="IPR002762">
    <property type="entry name" value="CbiX-like"/>
</dbReference>
<gene>
    <name evidence="3" type="ORF">GO608_00380</name>
</gene>
<keyword evidence="4" id="KW-1185">Reference proteome</keyword>
<evidence type="ECO:0000256" key="1">
    <source>
        <dbReference type="ARBA" id="ARBA00022723"/>
    </source>
</evidence>
<dbReference type="InterPro" id="IPR050963">
    <property type="entry name" value="Sirohydro_Cobaltochel/CbiX"/>
</dbReference>
<organism evidence="3 4">
    <name type="scientific">Aromatoleum buckelii</name>
    <dbReference type="NCBI Taxonomy" id="200254"/>
    <lineage>
        <taxon>Bacteria</taxon>
        <taxon>Pseudomonadati</taxon>
        <taxon>Pseudomonadota</taxon>
        <taxon>Betaproteobacteria</taxon>
        <taxon>Rhodocyclales</taxon>
        <taxon>Rhodocyclaceae</taxon>
        <taxon>Aromatoleum</taxon>
    </lineage>
</organism>
<dbReference type="Pfam" id="PF01903">
    <property type="entry name" value="CbiX"/>
    <property type="match status" value="1"/>
</dbReference>
<comment type="caution">
    <text evidence="3">The sequence shown here is derived from an EMBL/GenBank/DDBJ whole genome shotgun (WGS) entry which is preliminary data.</text>
</comment>
<dbReference type="Proteomes" id="UP000601990">
    <property type="component" value="Unassembled WGS sequence"/>
</dbReference>